<dbReference type="InterPro" id="IPR054344">
    <property type="entry name" value="TY-Chap_N"/>
</dbReference>
<protein>
    <submittedName>
        <fullName evidence="3">Uncharacterized protein</fullName>
    </submittedName>
</protein>
<gene>
    <name evidence="3" type="ORF">GYA93_13505</name>
</gene>
<evidence type="ECO:0000259" key="2">
    <source>
        <dbReference type="Pfam" id="PF22552"/>
    </source>
</evidence>
<organism evidence="3 4">
    <name type="scientific">Gordonia desulfuricans</name>
    <dbReference type="NCBI Taxonomy" id="89051"/>
    <lineage>
        <taxon>Bacteria</taxon>
        <taxon>Bacillati</taxon>
        <taxon>Actinomycetota</taxon>
        <taxon>Actinomycetes</taxon>
        <taxon>Mycobacteriales</taxon>
        <taxon>Gordoniaceae</taxon>
        <taxon>Gordonia</taxon>
    </lineage>
</organism>
<dbReference type="Proteomes" id="UP000466307">
    <property type="component" value="Unassembled WGS sequence"/>
</dbReference>
<feature type="domain" description="TY-Chap central" evidence="1">
    <location>
        <begin position="151"/>
        <end position="272"/>
    </location>
</feature>
<proteinExistence type="predicted"/>
<name>A0A7K3LQU4_9ACTN</name>
<accession>A0A7K3LQU4</accession>
<dbReference type="AlphaFoldDB" id="A0A7K3LQU4"/>
<keyword evidence="4" id="KW-1185">Reference proteome</keyword>
<comment type="caution">
    <text evidence="3">The sequence shown here is derived from an EMBL/GenBank/DDBJ whole genome shotgun (WGS) entry which is preliminary data.</text>
</comment>
<reference evidence="3 4" key="1">
    <citation type="submission" date="2020-01" db="EMBL/GenBank/DDBJ databases">
        <title>Investigation of new actinobacteria for the biodesulphurisation of diesel fuel.</title>
        <authorList>
            <person name="Athi Narayanan S.M."/>
        </authorList>
    </citation>
    <scope>NUCLEOTIDE SEQUENCE [LARGE SCALE GENOMIC DNA]</scope>
    <source>
        <strain evidence="3 4">213E</strain>
    </source>
</reference>
<dbReference type="InterPro" id="IPR054343">
    <property type="entry name" value="TY-Chap_M"/>
</dbReference>
<dbReference type="EMBL" id="JAADZU010000041">
    <property type="protein sequence ID" value="NDK90588.1"/>
    <property type="molecule type" value="Genomic_DNA"/>
</dbReference>
<evidence type="ECO:0000259" key="1">
    <source>
        <dbReference type="Pfam" id="PF22551"/>
    </source>
</evidence>
<feature type="domain" description="TY-Chap N-terminal" evidence="2">
    <location>
        <begin position="12"/>
        <end position="128"/>
    </location>
</feature>
<evidence type="ECO:0000313" key="4">
    <source>
        <dbReference type="Proteomes" id="UP000466307"/>
    </source>
</evidence>
<dbReference type="RefSeq" id="WP_059037649.1">
    <property type="nucleotide sequence ID" value="NZ_JAADZU010000041.1"/>
</dbReference>
<dbReference type="Pfam" id="PF22551">
    <property type="entry name" value="TY-Chap1"/>
    <property type="match status" value="1"/>
</dbReference>
<dbReference type="Pfam" id="PF22552">
    <property type="entry name" value="TY-Chap3"/>
    <property type="match status" value="1"/>
</dbReference>
<sequence>MGDFDIDTALADAWGDYRHHLGGLLSVLAIGDHYVVAHTSEIPEVRHVRIGFTVTGAHRVRATISAADLTDTPGAPATLARGLRLLGWRRLRDGSLISEVGRRRIDDLASRAVATFREIWGVVHPVFLDGPDPGPREPVLEWTRLPHDHRELRTLVIDSLESMAGEPLVVDDDGDIPLPTGEVRSWLRVMPDRPTLEFFGTIVPEVRDVGAAYEFVATRSVEYTGIKLLVHGTCVVAVLTVEVTAFSRHNMAVGLGQWLQFVADVRPEILAELTETLPPRSPKPLPPHRKP</sequence>
<evidence type="ECO:0000313" key="3">
    <source>
        <dbReference type="EMBL" id="NDK90588.1"/>
    </source>
</evidence>